<feature type="compositionally biased region" description="Low complexity" evidence="1">
    <location>
        <begin position="62"/>
        <end position="75"/>
    </location>
</feature>
<evidence type="ECO:0000313" key="5">
    <source>
        <dbReference type="Proteomes" id="UP001175228"/>
    </source>
</evidence>
<evidence type="ECO:0000256" key="2">
    <source>
        <dbReference type="SAM" id="Phobius"/>
    </source>
</evidence>
<protein>
    <recommendedName>
        <fullName evidence="3">DUF6535 domain-containing protein</fullName>
    </recommendedName>
</protein>
<comment type="caution">
    <text evidence="4">The sequence shown here is derived from an EMBL/GenBank/DDBJ whole genome shotgun (WGS) entry which is preliminary data.</text>
</comment>
<feature type="transmembrane region" description="Helical" evidence="2">
    <location>
        <begin position="248"/>
        <end position="276"/>
    </location>
</feature>
<keyword evidence="2" id="KW-0472">Membrane</keyword>
<dbReference type="InterPro" id="IPR045338">
    <property type="entry name" value="DUF6535"/>
</dbReference>
<feature type="transmembrane region" description="Helical" evidence="2">
    <location>
        <begin position="282"/>
        <end position="298"/>
    </location>
</feature>
<dbReference type="Proteomes" id="UP001175228">
    <property type="component" value="Unassembled WGS sequence"/>
</dbReference>
<feature type="compositionally biased region" description="Acidic residues" evidence="1">
    <location>
        <begin position="45"/>
        <end position="61"/>
    </location>
</feature>
<feature type="region of interest" description="Disordered" evidence="1">
    <location>
        <begin position="1"/>
        <end position="94"/>
    </location>
</feature>
<evidence type="ECO:0000259" key="3">
    <source>
        <dbReference type="Pfam" id="PF20153"/>
    </source>
</evidence>
<organism evidence="4 5">
    <name type="scientific">Armillaria luteobubalina</name>
    <dbReference type="NCBI Taxonomy" id="153913"/>
    <lineage>
        <taxon>Eukaryota</taxon>
        <taxon>Fungi</taxon>
        <taxon>Dikarya</taxon>
        <taxon>Basidiomycota</taxon>
        <taxon>Agaricomycotina</taxon>
        <taxon>Agaricomycetes</taxon>
        <taxon>Agaricomycetidae</taxon>
        <taxon>Agaricales</taxon>
        <taxon>Marasmiineae</taxon>
        <taxon>Physalacriaceae</taxon>
        <taxon>Armillaria</taxon>
    </lineage>
</organism>
<reference evidence="4" key="1">
    <citation type="submission" date="2023-06" db="EMBL/GenBank/DDBJ databases">
        <authorList>
            <consortium name="Lawrence Berkeley National Laboratory"/>
            <person name="Ahrendt S."/>
            <person name="Sahu N."/>
            <person name="Indic B."/>
            <person name="Wong-Bajracharya J."/>
            <person name="Merenyi Z."/>
            <person name="Ke H.-M."/>
            <person name="Monk M."/>
            <person name="Kocsube S."/>
            <person name="Drula E."/>
            <person name="Lipzen A."/>
            <person name="Balint B."/>
            <person name="Henrissat B."/>
            <person name="Andreopoulos B."/>
            <person name="Martin F.M."/>
            <person name="Harder C.B."/>
            <person name="Rigling D."/>
            <person name="Ford K.L."/>
            <person name="Foster G.D."/>
            <person name="Pangilinan J."/>
            <person name="Papanicolaou A."/>
            <person name="Barry K."/>
            <person name="LaButti K."/>
            <person name="Viragh M."/>
            <person name="Koriabine M."/>
            <person name="Yan M."/>
            <person name="Riley R."/>
            <person name="Champramary S."/>
            <person name="Plett K.L."/>
            <person name="Tsai I.J."/>
            <person name="Slot J."/>
            <person name="Sipos G."/>
            <person name="Plett J."/>
            <person name="Nagy L.G."/>
            <person name="Grigoriev I.V."/>
        </authorList>
    </citation>
    <scope>NUCLEOTIDE SEQUENCE</scope>
    <source>
        <strain evidence="4">HWK02</strain>
    </source>
</reference>
<evidence type="ECO:0000256" key="1">
    <source>
        <dbReference type="SAM" id="MobiDB-lite"/>
    </source>
</evidence>
<keyword evidence="2" id="KW-0812">Transmembrane</keyword>
<feature type="transmembrane region" description="Helical" evidence="2">
    <location>
        <begin position="197"/>
        <end position="216"/>
    </location>
</feature>
<accession>A0AA39PWX0</accession>
<dbReference type="AlphaFoldDB" id="A0AA39PWX0"/>
<name>A0AA39PWX0_9AGAR</name>
<keyword evidence="5" id="KW-1185">Reference proteome</keyword>
<sequence>MSIHEIDRTSNSDPTQDRADVREDTEADSQGIGVGGEHPHNLAEQEVESDEAAGGQEEDEAPASAPLPSANAAGAKVFGMKRSNPTVKRGNDTTYDYERKYPEDAIYEETAPNARVWRVHEDESRNHDTNMVEKSRDNVDVLLVFVDYAAMSASLLYESVLVQRAIANGSSVNSIAPSPLNPTIAFVPVTSDVWVNGLWFTSLFLSLTTALVAVLVKQWLHHYVALPSGTPRDRSLTRQFRYAGFQKWHVQVIIGLLPVLMHLALAIFLVGLVIFLRPLRQALSWIICAGTSLVYTAYSGDDYPSHDLSSIRRDFKAMFHHLPCIQARHRQSLTTIESTFVQQNSTDLTPEALHWLFSASSNPAVQSIVIQSIGGLPMASDEKCQALRKAMWSSWSSLLGSHLRSGTSGHLEPVPGMELRLERLLRFSDSDYNGDFEFFHPNIDSFELNVAMSFNNGLIVKDGATVVSPDENFINILSGPARASKLPPRYWLLLAKSAARRGAFQTLEPAKDDPTNMFPLHLCSAILHSSDTSPEDLIHDFDSPLAFDFNDALPYFRDKIYDNVFGMFSEFQQHPSLSERSLHQSLKVTVVAIKFLLHRLSLPECNMSHTIICQLLTAAVQRSPYEVSSSQEATALITVLEDIISLHVGPPLNIRSDWIDLCHYTIQTYHYLTRSTPSACSLRSLQSIAGLMISHWDEIGDVSYKFDAACKVFTVLLEKHIPVAYTMFHESQCLLFLGSHTFHQASVPMVSAYVAGILAMQQGSDGAMDAELLRQHIDCLYNPCNRFTTFSILATHGIKHIDQTQIAIHRDIMSEDGEFFSEQLTRSLGEWHPLQANQIRAEKDNIKYATDVLDDFINGGGHTMASPDSPSEWHLIGRIHRFFERQFGRKPGGEPEQRQQV</sequence>
<feature type="compositionally biased region" description="Basic and acidic residues" evidence="1">
    <location>
        <begin position="1"/>
        <end position="24"/>
    </location>
</feature>
<dbReference type="Pfam" id="PF20153">
    <property type="entry name" value="DUF6535"/>
    <property type="match status" value="1"/>
</dbReference>
<keyword evidence="2" id="KW-1133">Transmembrane helix</keyword>
<feature type="domain" description="DUF6535" evidence="3">
    <location>
        <begin position="117"/>
        <end position="276"/>
    </location>
</feature>
<evidence type="ECO:0000313" key="4">
    <source>
        <dbReference type="EMBL" id="KAK0492082.1"/>
    </source>
</evidence>
<dbReference type="EMBL" id="JAUEPU010000031">
    <property type="protein sequence ID" value="KAK0492082.1"/>
    <property type="molecule type" value="Genomic_DNA"/>
</dbReference>
<proteinExistence type="predicted"/>
<gene>
    <name evidence="4" type="ORF">EDD18DRAFT_1414658</name>
</gene>